<comment type="similarity">
    <text evidence="2">Belongs to the ATP12 family.</text>
</comment>
<dbReference type="PANTHER" id="PTHR21013">
    <property type="entry name" value="ATP SYNTHASE MITOCHONDRIAL F1 COMPLEX ASSEMBLY FACTOR 2/ATP12 PROTEIN, MITOCHONDRIAL PRECURSOR"/>
    <property type="match status" value="1"/>
</dbReference>
<dbReference type="EMBL" id="CAXLJL010000201">
    <property type="protein sequence ID" value="CAL5134449.1"/>
    <property type="molecule type" value="Genomic_DNA"/>
</dbReference>
<evidence type="ECO:0008006" key="8">
    <source>
        <dbReference type="Google" id="ProtNLM"/>
    </source>
</evidence>
<evidence type="ECO:0000313" key="6">
    <source>
        <dbReference type="EMBL" id="CAL5134449.1"/>
    </source>
</evidence>
<evidence type="ECO:0000256" key="1">
    <source>
        <dbReference type="ARBA" id="ARBA00004173"/>
    </source>
</evidence>
<dbReference type="Gene3D" id="1.10.3580.10">
    <property type="entry name" value="ATP12 ATPase"/>
    <property type="match status" value="1"/>
</dbReference>
<dbReference type="Pfam" id="PF07542">
    <property type="entry name" value="ATP12"/>
    <property type="match status" value="1"/>
</dbReference>
<evidence type="ECO:0000313" key="7">
    <source>
        <dbReference type="Proteomes" id="UP001497525"/>
    </source>
</evidence>
<dbReference type="GO" id="GO:0033615">
    <property type="term" value="P:mitochondrial proton-transporting ATP synthase complex assembly"/>
    <property type="evidence" value="ECO:0007669"/>
    <property type="project" value="TreeGrafter"/>
</dbReference>
<comment type="subcellular location">
    <subcellularLocation>
        <location evidence="1">Mitochondrion</location>
    </subcellularLocation>
</comment>
<evidence type="ECO:0000256" key="5">
    <source>
        <dbReference type="ARBA" id="ARBA00023186"/>
    </source>
</evidence>
<dbReference type="InterPro" id="IPR042272">
    <property type="entry name" value="ATP12_ATP_synth-F1-assembly_N"/>
</dbReference>
<evidence type="ECO:0000256" key="2">
    <source>
        <dbReference type="ARBA" id="ARBA00008231"/>
    </source>
</evidence>
<keyword evidence="5" id="KW-0143">Chaperone</keyword>
<dbReference type="SUPFAM" id="SSF160909">
    <property type="entry name" value="ATP12-like"/>
    <property type="match status" value="1"/>
</dbReference>
<accession>A0AAV2TE99</accession>
<name>A0AAV2TE99_CALDB</name>
<dbReference type="InterPro" id="IPR011419">
    <property type="entry name" value="ATP12_ATP_synth-F1-assembly"/>
</dbReference>
<reference evidence="6" key="1">
    <citation type="submission" date="2024-06" db="EMBL/GenBank/DDBJ databases">
        <authorList>
            <person name="Liu X."/>
            <person name="Lenzi L."/>
            <person name="Haldenby T S."/>
            <person name="Uol C."/>
        </authorList>
    </citation>
    <scope>NUCLEOTIDE SEQUENCE</scope>
</reference>
<organism evidence="6 7">
    <name type="scientific">Calicophoron daubneyi</name>
    <name type="common">Rumen fluke</name>
    <name type="synonym">Paramphistomum daubneyi</name>
    <dbReference type="NCBI Taxonomy" id="300641"/>
    <lineage>
        <taxon>Eukaryota</taxon>
        <taxon>Metazoa</taxon>
        <taxon>Spiralia</taxon>
        <taxon>Lophotrochozoa</taxon>
        <taxon>Platyhelminthes</taxon>
        <taxon>Trematoda</taxon>
        <taxon>Digenea</taxon>
        <taxon>Plagiorchiida</taxon>
        <taxon>Pronocephalata</taxon>
        <taxon>Paramphistomoidea</taxon>
        <taxon>Paramphistomidae</taxon>
        <taxon>Calicophoron</taxon>
    </lineage>
</organism>
<dbReference type="Gene3D" id="3.30.2180.10">
    <property type="entry name" value="ATP12-like"/>
    <property type="match status" value="1"/>
</dbReference>
<gene>
    <name evidence="6" type="ORF">CDAUBV1_LOCUS7829</name>
</gene>
<evidence type="ECO:0000256" key="4">
    <source>
        <dbReference type="ARBA" id="ARBA00023128"/>
    </source>
</evidence>
<keyword evidence="4" id="KW-0496">Mitochondrion</keyword>
<dbReference type="PANTHER" id="PTHR21013:SF10">
    <property type="entry name" value="ATP SYNTHASE MITOCHONDRIAL F1 COMPLEX ASSEMBLY FACTOR 2"/>
    <property type="match status" value="1"/>
</dbReference>
<comment type="caution">
    <text evidence="6">The sequence shown here is derived from an EMBL/GenBank/DDBJ whole genome shotgun (WGS) entry which is preliminary data.</text>
</comment>
<dbReference type="Proteomes" id="UP001497525">
    <property type="component" value="Unassembled WGS sequence"/>
</dbReference>
<dbReference type="GO" id="GO:0005739">
    <property type="term" value="C:mitochondrion"/>
    <property type="evidence" value="ECO:0007669"/>
    <property type="project" value="UniProtKB-SubCell"/>
</dbReference>
<dbReference type="InterPro" id="IPR023335">
    <property type="entry name" value="ATP12_ortho_dom_sf"/>
</dbReference>
<protein>
    <recommendedName>
        <fullName evidence="8">ATP synthase mitochondrial F1 complex assembly factor 2</fullName>
    </recommendedName>
</protein>
<sequence length="293" mass="33577">MLAWRKFSFALLNYGNSFTVISRTLFSKPIKKFYKNVSIAQTTLPNEDYPRYEIHLDSRKLKTPSGKLFTVPNEMLALAVAHEWDSQQGTIKRYCMHLSNLCIRVLDLQPDFEPRQIVQGMMQYAESDTICFRCREPDELAQMQATLWDPILNWIADRYAVRPPVTHGLVANTTLSEAERDIMVRHLSSYDNWGLIGLQACVTNLKSIFLTMAMADGFCSSERAVELSQLEQLFQIHRWGEVSSYHDVESAELNARVSAALFLILASQYRRNVKTKLGAERFKRMSHLGSPDG</sequence>
<proteinExistence type="inferred from homology"/>
<keyword evidence="3" id="KW-0809">Transit peptide</keyword>
<dbReference type="AlphaFoldDB" id="A0AAV2TE99"/>
<evidence type="ECO:0000256" key="3">
    <source>
        <dbReference type="ARBA" id="ARBA00022946"/>
    </source>
</evidence>